<dbReference type="RefSeq" id="WP_266284021.1">
    <property type="nucleotide sequence ID" value="NZ_JAPKNF010000004.1"/>
</dbReference>
<dbReference type="InterPro" id="IPR010982">
    <property type="entry name" value="Lambda_DNA-bd_dom_sf"/>
</dbReference>
<dbReference type="EMBL" id="JAUSWJ010000001">
    <property type="protein sequence ID" value="MDQ0518478.1"/>
    <property type="molecule type" value="Genomic_DNA"/>
</dbReference>
<organism evidence="6 7">
    <name type="scientific">Kaistia geumhonensis</name>
    <dbReference type="NCBI Taxonomy" id="410839"/>
    <lineage>
        <taxon>Bacteria</taxon>
        <taxon>Pseudomonadati</taxon>
        <taxon>Pseudomonadota</taxon>
        <taxon>Alphaproteobacteria</taxon>
        <taxon>Hyphomicrobiales</taxon>
        <taxon>Kaistiaceae</taxon>
        <taxon>Kaistia</taxon>
    </lineage>
</organism>
<keyword evidence="3" id="KW-0238">DNA-binding</keyword>
<evidence type="ECO:0000256" key="2">
    <source>
        <dbReference type="ARBA" id="ARBA00023015"/>
    </source>
</evidence>
<comment type="similarity">
    <text evidence="1">Belongs to the short-chain fatty acyl-CoA assimilation regulator (ScfR) family.</text>
</comment>
<dbReference type="Pfam" id="PF06114">
    <property type="entry name" value="Peptidase_M78"/>
    <property type="match status" value="1"/>
</dbReference>
<dbReference type="Pfam" id="PF09856">
    <property type="entry name" value="ScfRs"/>
    <property type="match status" value="1"/>
</dbReference>
<dbReference type="PIRSF" id="PIRSF019251">
    <property type="entry name" value="Rv0465c"/>
    <property type="match status" value="1"/>
</dbReference>
<evidence type="ECO:0000259" key="5">
    <source>
        <dbReference type="PROSITE" id="PS50943"/>
    </source>
</evidence>
<evidence type="ECO:0000313" key="7">
    <source>
        <dbReference type="Proteomes" id="UP001223743"/>
    </source>
</evidence>
<keyword evidence="4" id="KW-0804">Transcription</keyword>
<evidence type="ECO:0000313" key="6">
    <source>
        <dbReference type="EMBL" id="MDQ0518478.1"/>
    </source>
</evidence>
<evidence type="ECO:0000256" key="4">
    <source>
        <dbReference type="ARBA" id="ARBA00023163"/>
    </source>
</evidence>
<dbReference type="InterPro" id="IPR026281">
    <property type="entry name" value="HTH_RamB"/>
</dbReference>
<evidence type="ECO:0000256" key="1">
    <source>
        <dbReference type="ARBA" id="ARBA00007227"/>
    </source>
</evidence>
<gene>
    <name evidence="6" type="ORF">QO015_004091</name>
</gene>
<feature type="domain" description="HTH cro/C1-type" evidence="5">
    <location>
        <begin position="15"/>
        <end position="69"/>
    </location>
</feature>
<dbReference type="Pfam" id="PF01381">
    <property type="entry name" value="HTH_3"/>
    <property type="match status" value="1"/>
</dbReference>
<reference evidence="6 7" key="1">
    <citation type="submission" date="2023-07" db="EMBL/GenBank/DDBJ databases">
        <title>Genomic Encyclopedia of Type Strains, Phase IV (KMG-IV): sequencing the most valuable type-strain genomes for metagenomic binning, comparative biology and taxonomic classification.</title>
        <authorList>
            <person name="Goeker M."/>
        </authorList>
    </citation>
    <scope>NUCLEOTIDE SEQUENCE [LARGE SCALE GENOMIC DNA]</scope>
    <source>
        <strain evidence="6 7">B1-1</strain>
    </source>
</reference>
<dbReference type="SUPFAM" id="SSF47413">
    <property type="entry name" value="lambda repressor-like DNA-binding domains"/>
    <property type="match status" value="1"/>
</dbReference>
<accession>A0ABU0MC14</accession>
<proteinExistence type="inferred from homology"/>
<dbReference type="InterPro" id="IPR001387">
    <property type="entry name" value="Cro/C1-type_HTH"/>
</dbReference>
<dbReference type="SMART" id="SM00530">
    <property type="entry name" value="HTH_XRE"/>
    <property type="match status" value="1"/>
</dbReference>
<dbReference type="PROSITE" id="PS50943">
    <property type="entry name" value="HTH_CROC1"/>
    <property type="match status" value="1"/>
</dbReference>
<dbReference type="PANTHER" id="PTHR46797">
    <property type="entry name" value="HTH-TYPE TRANSCRIPTIONAL REGULATOR"/>
    <property type="match status" value="1"/>
</dbReference>
<name>A0ABU0MC14_9HYPH</name>
<dbReference type="Gene3D" id="1.10.260.40">
    <property type="entry name" value="lambda repressor-like DNA-binding domains"/>
    <property type="match status" value="1"/>
</dbReference>
<dbReference type="Proteomes" id="UP001223743">
    <property type="component" value="Unassembled WGS sequence"/>
</dbReference>
<dbReference type="InterPro" id="IPR050807">
    <property type="entry name" value="TransReg_Diox_bact_type"/>
</dbReference>
<evidence type="ECO:0000256" key="3">
    <source>
        <dbReference type="ARBA" id="ARBA00023125"/>
    </source>
</evidence>
<keyword evidence="7" id="KW-1185">Reference proteome</keyword>
<dbReference type="PANTHER" id="PTHR46797:SF23">
    <property type="entry name" value="HTH-TYPE TRANSCRIPTIONAL REGULATOR SUTR"/>
    <property type="match status" value="1"/>
</dbReference>
<sequence length="476" mass="52002">MTIETTRKLFIGGKLRRLRLELGLSQTKMAEDLGISPSYANLMERNQRPVSAQILIRLAEAYDLDIAALASSDDDRSLAEVTELMADPLFRDLAVPAQELRDLVETCPSVADALRRLYQTYQQTQRQPGAAAGAESLPFDPVDAVRGAIEAAKNHFPGLEAAAEELAAECGETGPGLLAALAARLQSGHGIRLRILPADVMAGTLRRFDRHRRQLQISELVSGPGRAFQAAFQIATIEQGALLDAAVEEAALADPTARRMFRIVLANAFAGAVMMPYGRFFAAAEACRYDIELLAHRFEASLEQVCHRLTSLQRPGARGVPFFMIRVDDAGNVSKRHAPGRFHLSRYGGTCPLWNLHETFRSPGAILTQRLEMPDGSAFFSIAATVSGAPQPFPRRAARFAIGLVCEMKYAQRLVYADATGEAPARIGTTCRLCERADCPQRAEPPQARPLIIDETLRGAVPFPFVPARERDGKAE</sequence>
<keyword evidence="2" id="KW-0805">Transcription regulation</keyword>
<protein>
    <submittedName>
        <fullName evidence="6">Transcriptional regulator/plasmid maintenance system antidote protein VapI</fullName>
    </submittedName>
</protein>
<comment type="caution">
    <text evidence="6">The sequence shown here is derived from an EMBL/GenBank/DDBJ whole genome shotgun (WGS) entry which is preliminary data.</text>
</comment>
<dbReference type="InterPro" id="IPR010359">
    <property type="entry name" value="IrrE_HExxH"/>
</dbReference>
<dbReference type="CDD" id="cd00093">
    <property type="entry name" value="HTH_XRE"/>
    <property type="match status" value="1"/>
</dbReference>
<dbReference type="InterPro" id="IPR018653">
    <property type="entry name" value="ScfR_C"/>
</dbReference>